<proteinExistence type="inferred from homology"/>
<dbReference type="SUPFAM" id="SSF55931">
    <property type="entry name" value="Glutamine synthetase/guanido kinase"/>
    <property type="match status" value="1"/>
</dbReference>
<dbReference type="PANTHER" id="PTHR36510:SF1">
    <property type="entry name" value="GLUTAMATE--CYSTEINE LIGASE 2-RELATED"/>
    <property type="match status" value="1"/>
</dbReference>
<keyword evidence="1 5" id="KW-0436">Ligase</keyword>
<dbReference type="Gene3D" id="3.30.590.20">
    <property type="match status" value="1"/>
</dbReference>
<dbReference type="NCBIfam" id="NF010041">
    <property type="entry name" value="PRK13517.1-1"/>
    <property type="match status" value="1"/>
</dbReference>
<name>A0ABP9LGD4_9ACTN</name>
<dbReference type="EC" id="6.3.2.2" evidence="5"/>
<dbReference type="RefSeq" id="WP_345671582.1">
    <property type="nucleotide sequence ID" value="NZ_BAABKC010000112.1"/>
</dbReference>
<dbReference type="InterPro" id="IPR011793">
    <property type="entry name" value="YbdK"/>
</dbReference>
<dbReference type="NCBIfam" id="TIGR02050">
    <property type="entry name" value="gshA_cyan_rel"/>
    <property type="match status" value="1"/>
</dbReference>
<organism evidence="6 7">
    <name type="scientific">Streptomyces similanensis</name>
    <dbReference type="NCBI Taxonomy" id="1274988"/>
    <lineage>
        <taxon>Bacteria</taxon>
        <taxon>Bacillati</taxon>
        <taxon>Actinomycetota</taxon>
        <taxon>Actinomycetes</taxon>
        <taxon>Kitasatosporales</taxon>
        <taxon>Streptomycetaceae</taxon>
        <taxon>Streptomyces</taxon>
    </lineage>
</organism>
<dbReference type="GO" id="GO:0016874">
    <property type="term" value="F:ligase activity"/>
    <property type="evidence" value="ECO:0007669"/>
    <property type="project" value="UniProtKB-KW"/>
</dbReference>
<comment type="similarity">
    <text evidence="5">Belongs to the glutamate--cysteine ligase type 2 family. YbdK subfamily.</text>
</comment>
<keyword evidence="3 5" id="KW-0067">ATP-binding</keyword>
<gene>
    <name evidence="6" type="ORF">GCM10023336_64720</name>
</gene>
<dbReference type="InterPro" id="IPR006336">
    <property type="entry name" value="GCS2"/>
</dbReference>
<keyword evidence="2 5" id="KW-0547">Nucleotide-binding</keyword>
<dbReference type="InterPro" id="IPR014746">
    <property type="entry name" value="Gln_synth/guanido_kin_cat_dom"/>
</dbReference>
<evidence type="ECO:0000256" key="2">
    <source>
        <dbReference type="ARBA" id="ARBA00022741"/>
    </source>
</evidence>
<dbReference type="PANTHER" id="PTHR36510">
    <property type="entry name" value="GLUTAMATE--CYSTEINE LIGASE 2-RELATED"/>
    <property type="match status" value="1"/>
</dbReference>
<evidence type="ECO:0000256" key="4">
    <source>
        <dbReference type="ARBA" id="ARBA00048819"/>
    </source>
</evidence>
<dbReference type="Proteomes" id="UP001500124">
    <property type="component" value="Unassembled WGS sequence"/>
</dbReference>
<sequence>MGHVKPGHLPERATLGVEEEFILLDRHTRRPVARSDQVLETGRPFLGAGHLVPEISQSMIETVSRVCVTATELRRELTRLRRGAARAARAHDCAPLASGTSLLGRAGPASEGDPAGVPRVRDHPRYVRITERFGPLVKDQGVCSCHVHVGVPDLATAVAVTNHLRPWLPLFLALTANSPFWHGADTGHASWRVMVWSRWPTAGPPPFLHSAEHYEEVVRSLVTSGAALDPGMLYWYARPSRHVPTVEVRVADVLPTVTQTVAYALLVRAVVARARAAVAAEAPAPRVDQDVLTAACWRAARDGVTGHLLDMFSHSAGAPLASVPAAEQIAEARRLARPHLAPQDRALVDAWLGRLASEGTGADLQRAAHLGTGCLEGVADGLTFAAGPAPYALNGCPPRPRPFAPTEEMT</sequence>
<dbReference type="InterPro" id="IPR050141">
    <property type="entry name" value="GCL_type2/YbdK_subfam"/>
</dbReference>
<dbReference type="Pfam" id="PF04107">
    <property type="entry name" value="GCS2"/>
    <property type="match status" value="1"/>
</dbReference>
<reference evidence="7" key="1">
    <citation type="journal article" date="2019" name="Int. J. Syst. Evol. Microbiol.">
        <title>The Global Catalogue of Microorganisms (GCM) 10K type strain sequencing project: providing services to taxonomists for standard genome sequencing and annotation.</title>
        <authorList>
            <consortium name="The Broad Institute Genomics Platform"/>
            <consortium name="The Broad Institute Genome Sequencing Center for Infectious Disease"/>
            <person name="Wu L."/>
            <person name="Ma J."/>
        </authorList>
    </citation>
    <scope>NUCLEOTIDE SEQUENCE [LARGE SCALE GENOMIC DNA]</scope>
    <source>
        <strain evidence="7">JCM 18410</strain>
    </source>
</reference>
<comment type="catalytic activity">
    <reaction evidence="4 5">
        <text>L-cysteine + L-glutamate + ATP = gamma-L-glutamyl-L-cysteine + ADP + phosphate + H(+)</text>
        <dbReference type="Rhea" id="RHEA:13285"/>
        <dbReference type="ChEBI" id="CHEBI:15378"/>
        <dbReference type="ChEBI" id="CHEBI:29985"/>
        <dbReference type="ChEBI" id="CHEBI:30616"/>
        <dbReference type="ChEBI" id="CHEBI:35235"/>
        <dbReference type="ChEBI" id="CHEBI:43474"/>
        <dbReference type="ChEBI" id="CHEBI:58173"/>
        <dbReference type="ChEBI" id="CHEBI:456216"/>
        <dbReference type="EC" id="6.3.2.2"/>
    </reaction>
</comment>
<evidence type="ECO:0000313" key="6">
    <source>
        <dbReference type="EMBL" id="GAA5075476.1"/>
    </source>
</evidence>
<evidence type="ECO:0000256" key="5">
    <source>
        <dbReference type="HAMAP-Rule" id="MF_01609"/>
    </source>
</evidence>
<evidence type="ECO:0000256" key="3">
    <source>
        <dbReference type="ARBA" id="ARBA00022840"/>
    </source>
</evidence>
<dbReference type="HAMAP" id="MF_01609">
    <property type="entry name" value="Glu_cys_ligase_2"/>
    <property type="match status" value="1"/>
</dbReference>
<keyword evidence="7" id="KW-1185">Reference proteome</keyword>
<comment type="caution">
    <text evidence="6">The sequence shown here is derived from an EMBL/GenBank/DDBJ whole genome shotgun (WGS) entry which is preliminary data.</text>
</comment>
<protein>
    <recommendedName>
        <fullName evidence="5">Putative glutamate--cysteine ligase 2</fullName>
        <ecNumber evidence="5">6.3.2.2</ecNumber>
    </recommendedName>
    <alternativeName>
        <fullName evidence="5">Gamma-glutamylcysteine synthetase 2</fullName>
        <shortName evidence="5">GCS 2</shortName>
        <shortName evidence="5">Gamma-GCS 2</shortName>
    </alternativeName>
</protein>
<evidence type="ECO:0000256" key="1">
    <source>
        <dbReference type="ARBA" id="ARBA00022598"/>
    </source>
</evidence>
<accession>A0ABP9LGD4</accession>
<dbReference type="EMBL" id="BAABKC010000112">
    <property type="protein sequence ID" value="GAA5075476.1"/>
    <property type="molecule type" value="Genomic_DNA"/>
</dbReference>
<comment type="function">
    <text evidence="5">ATP-dependent carboxylate-amine ligase which exhibits weak glutamate--cysteine ligase activity.</text>
</comment>
<evidence type="ECO:0000313" key="7">
    <source>
        <dbReference type="Proteomes" id="UP001500124"/>
    </source>
</evidence>